<sequence length="1730" mass="191701">MASDGHLPEKTEEVAGTVVGIGSDYPEERFRCSICKCANELMFWRNLFCRDLLYKPVVTVCGHTSCFSCVHEAMKTLGGSHCTVCKQSYKDYPNICKLLHNLLLKLEPTDYKRREKEVRAHGGRRCEKLGCQKEAEGRAIYCIAHGGFKPCQKPGCQKGAKGKTVYCKAQGARCTNGAEGVTDYCIAHGGGRRCGYLDCTKSTEGVTDYCKAHGGGRRCEFLDCTNRAAGRTDYCIAHGGGRRCTQEGCFRPARGKSGRWCIKHGGGKKCQMVNCQGSAQGCSGLCISHGGGRRCVFPDCTKSASRRTNFCKAHGGGNDLRNTYKGRKVFRNILSPNHHFFNSNDGCFSGSISMAIISCNLYNVSHFATNWNKLKDNKIKHPGEASDDNMLREKSKKISLKDVSCPICKEMLCQPAVLNCGHVYCISCLSSLNKEALRCQVCGNHCPGGFPSVCLDLDNFLKEYFPTEYEAKQEKVKGLGYHEASSSKNERLVPCIMEDKNYTHRSFGSPVSTKKSSTCQGGGGETSARFEWKPFFDEHHGDSGTTLPMKIESSSLEKNHAIYDNPSRHRKRSWWCKEESSGISDEANDFVSTSLSTYDQKGFTAGFSASPYGGITGVINKKEKITGRIGDKHEVTGNINEKHGEIIERAIDKLEIMELIMSHDPASKRYTIVCIVGADGIGKTTLASLVYCDDSMHISFEARAWLCLSDVCDYEELLISVVASLTGVSCRLNDRDELEEVLKEELIGKRLLLVLDNLCENNVEVCKKLSSLLNVADNGGAVIVTTSSNMIAGHLGTTHAYNLKALMSDSFLIMAKPNFIDYPPLESIISKIPSDCSGFPMFAKAIRGILYSAFTQKFLDGTVGSMLTEILSKPNNHLHNLLCLSYSYLVPNQKMCFLYCSLFPRDYTYNKDKLLRLWMSQGFVITHNERHGHDNLEDACDELLHRSFIDYSPSSEVEEQKYVMHEITSRLARSISGNKFFRAHGHELNCIPKDVQHLSIIPSHRDSEICFSSFTEFRELSTLLLVRNTLTDSVKSQFHVMDIKALDECLHNFRCLKTLDLSHTDIKELPESVGYISSLCFLGINNTNIRRLPDSVCNLFNLQTLELQNSAFLVELPNDIKNLSNLYHLDASKEHGPIYVPPGIGKLTRLRTLTTFTVGGVSRNCKVSELAHLNSLKGFLHIQSLNNVENAEDAKGSCLAAKKLKKLSLEWCHSGEDIERGDRISVAEHVLDALKPHNLLGELSIKGYYGLAFPGWTADHSLTDLVSITLDNCYNCEKLPPLGALPSLRFLFVQNLRGVQLINSEFCVTESINHKSFPKLEILKLRDMYNLEYWYAVLDGDFPSLRSLSIERCPKLKYIPCFQYVSDISVLSCSKLSLPGLKCLQSLKIGNLRQTKCFALPFELRSLLILEVISCEHLSSVEGLSHLQSLKHLKFRSCPRLNFIEDEPLPDTLETVDIHSNCYALSSWVPNGFEELPDASEVYRKFKRKCEAKGADDAVMHDSMSRVPRAHASQVPPLSPAPTVSSLPLPHIFVPRFLSPSRAIPFSRGGRRRIGAVELSIRAAMQAPRGGGFLGKRKEREYGYYPSFSSSEQVLRFAPQPAPPFFAKPDPRGGKPDRPAVVRLGANAKPAPLPPPPGAAKGAAGNKLLAGYLAHEFLRFGTLLGERRLEPPPTRKEKEAAAAPAASCASAAPAPGTRYAEVSRLLMAGGARIPGVVNPSQLGGWLRIKE</sequence>
<dbReference type="Pfam" id="PF24906">
    <property type="entry name" value="Zf_WRKY19"/>
    <property type="match status" value="1"/>
</dbReference>
<keyword evidence="3" id="KW-0611">Plant defense</keyword>
<dbReference type="SMART" id="SM00184">
    <property type="entry name" value="RING"/>
    <property type="match status" value="2"/>
</dbReference>
<dbReference type="Proteomes" id="UP000324897">
    <property type="component" value="Chromosome 1"/>
</dbReference>
<feature type="compositionally biased region" description="Basic and acidic residues" evidence="6">
    <location>
        <begin position="1668"/>
        <end position="1680"/>
    </location>
</feature>
<proteinExistence type="predicted"/>
<evidence type="ECO:0000256" key="6">
    <source>
        <dbReference type="SAM" id="MobiDB-lite"/>
    </source>
</evidence>
<name>A0A5J9V1C5_9POAL</name>
<dbReference type="FunFam" id="3.30.40.10:FF:000489">
    <property type="entry name" value="E3 ubiquitin-protein ligase PRT1"/>
    <property type="match status" value="1"/>
</dbReference>
<dbReference type="InterPro" id="IPR013083">
    <property type="entry name" value="Znf_RING/FYVE/PHD"/>
</dbReference>
<feature type="region of interest" description="Disordered" evidence="6">
    <location>
        <begin position="1668"/>
        <end position="1693"/>
    </location>
</feature>
<dbReference type="PROSITE" id="PS00518">
    <property type="entry name" value="ZF_RING_1"/>
    <property type="match status" value="1"/>
</dbReference>
<evidence type="ECO:0000259" key="7">
    <source>
        <dbReference type="PROSITE" id="PS50089"/>
    </source>
</evidence>
<dbReference type="PANTHER" id="PTHR23155:SF1205">
    <property type="entry name" value="DISEASE RESISTANCE PROTEIN RPM1"/>
    <property type="match status" value="1"/>
</dbReference>
<feature type="compositionally biased region" description="Low complexity" evidence="6">
    <location>
        <begin position="1681"/>
        <end position="1693"/>
    </location>
</feature>
<dbReference type="Gramene" id="TVU29181">
    <property type="protein sequence ID" value="TVU29181"/>
    <property type="gene ID" value="EJB05_20738"/>
</dbReference>
<dbReference type="InterPro" id="IPR044974">
    <property type="entry name" value="Disease_R_plants"/>
</dbReference>
<comment type="caution">
    <text evidence="8">The sequence shown here is derived from an EMBL/GenBank/DDBJ whole genome shotgun (WGS) entry which is preliminary data.</text>
</comment>
<evidence type="ECO:0000313" key="8">
    <source>
        <dbReference type="EMBL" id="TVU29181.1"/>
    </source>
</evidence>
<dbReference type="Pfam" id="PF23559">
    <property type="entry name" value="WHD_DRP"/>
    <property type="match status" value="1"/>
</dbReference>
<dbReference type="SUPFAM" id="SSF52540">
    <property type="entry name" value="P-loop containing nucleoside triphosphate hydrolases"/>
    <property type="match status" value="1"/>
</dbReference>
<dbReference type="OrthoDB" id="594794at2759"/>
<dbReference type="Gene3D" id="3.30.40.10">
    <property type="entry name" value="Zinc/RING finger domain, C3HC4 (zinc finger)"/>
    <property type="match status" value="2"/>
</dbReference>
<dbReference type="InterPro" id="IPR056789">
    <property type="entry name" value="LRR_R13L1-DRL21"/>
</dbReference>
<evidence type="ECO:0000256" key="2">
    <source>
        <dbReference type="ARBA" id="ARBA00022771"/>
    </source>
</evidence>
<dbReference type="InterPro" id="IPR056866">
    <property type="entry name" value="Znf_WRKY19"/>
</dbReference>
<feature type="domain" description="RING-type" evidence="7">
    <location>
        <begin position="32"/>
        <end position="86"/>
    </location>
</feature>
<accession>A0A5J9V1C5</accession>
<gene>
    <name evidence="8" type="ORF">EJB05_20738</name>
</gene>
<dbReference type="SUPFAM" id="SSF57850">
    <property type="entry name" value="RING/U-box"/>
    <property type="match status" value="2"/>
</dbReference>
<dbReference type="InterPro" id="IPR002182">
    <property type="entry name" value="NB-ARC"/>
</dbReference>
<organism evidence="8 9">
    <name type="scientific">Eragrostis curvula</name>
    <name type="common">weeping love grass</name>
    <dbReference type="NCBI Taxonomy" id="38414"/>
    <lineage>
        <taxon>Eukaryota</taxon>
        <taxon>Viridiplantae</taxon>
        <taxon>Streptophyta</taxon>
        <taxon>Embryophyta</taxon>
        <taxon>Tracheophyta</taxon>
        <taxon>Spermatophyta</taxon>
        <taxon>Magnoliopsida</taxon>
        <taxon>Liliopsida</taxon>
        <taxon>Poales</taxon>
        <taxon>Poaceae</taxon>
        <taxon>PACMAD clade</taxon>
        <taxon>Chloridoideae</taxon>
        <taxon>Eragrostideae</taxon>
        <taxon>Eragrostidinae</taxon>
        <taxon>Eragrostis</taxon>
    </lineage>
</organism>
<dbReference type="GO" id="GO:0098542">
    <property type="term" value="P:defense response to other organism"/>
    <property type="evidence" value="ECO:0007669"/>
    <property type="project" value="TreeGrafter"/>
</dbReference>
<reference evidence="8 9" key="1">
    <citation type="journal article" date="2019" name="Sci. Rep.">
        <title>A high-quality genome of Eragrostis curvula grass provides insights into Poaceae evolution and supports new strategies to enhance forage quality.</title>
        <authorList>
            <person name="Carballo J."/>
            <person name="Santos B.A.C.M."/>
            <person name="Zappacosta D."/>
            <person name="Garbus I."/>
            <person name="Selva J.P."/>
            <person name="Gallo C.A."/>
            <person name="Diaz A."/>
            <person name="Albertini E."/>
            <person name="Caccamo M."/>
            <person name="Echenique V."/>
        </authorList>
    </citation>
    <scope>NUCLEOTIDE SEQUENCE [LARGE SCALE GENOMIC DNA]</scope>
    <source>
        <strain evidence="9">cv. Victoria</strain>
        <tissue evidence="8">Leaf</tissue>
    </source>
</reference>
<evidence type="ECO:0000256" key="3">
    <source>
        <dbReference type="ARBA" id="ARBA00022821"/>
    </source>
</evidence>
<feature type="domain" description="RING-type" evidence="7">
    <location>
        <begin position="405"/>
        <end position="442"/>
    </location>
</feature>
<protein>
    <recommendedName>
        <fullName evidence="7">RING-type domain-containing protein</fullName>
    </recommendedName>
</protein>
<dbReference type="Gene3D" id="3.80.10.10">
    <property type="entry name" value="Ribonuclease Inhibitor"/>
    <property type="match status" value="2"/>
</dbReference>
<evidence type="ECO:0000256" key="1">
    <source>
        <dbReference type="ARBA" id="ARBA00022723"/>
    </source>
</evidence>
<keyword evidence="9" id="KW-1185">Reference proteome</keyword>
<dbReference type="Pfam" id="PF13445">
    <property type="entry name" value="zf-RING_UBOX"/>
    <property type="match status" value="1"/>
</dbReference>
<dbReference type="Gene3D" id="1.10.10.10">
    <property type="entry name" value="Winged helix-like DNA-binding domain superfamily/Winged helix DNA-binding domain"/>
    <property type="match status" value="1"/>
</dbReference>
<dbReference type="PANTHER" id="PTHR23155">
    <property type="entry name" value="DISEASE RESISTANCE PROTEIN RP"/>
    <property type="match status" value="1"/>
</dbReference>
<feature type="non-terminal residue" evidence="8">
    <location>
        <position position="1"/>
    </location>
</feature>
<dbReference type="InterPro" id="IPR032675">
    <property type="entry name" value="LRR_dom_sf"/>
</dbReference>
<dbReference type="GO" id="GO:0043531">
    <property type="term" value="F:ADP binding"/>
    <property type="evidence" value="ECO:0007669"/>
    <property type="project" value="InterPro"/>
</dbReference>
<dbReference type="SUPFAM" id="SSF52058">
    <property type="entry name" value="L domain-like"/>
    <property type="match status" value="2"/>
</dbReference>
<dbReference type="PROSITE" id="PS50089">
    <property type="entry name" value="ZF_RING_2"/>
    <property type="match status" value="2"/>
</dbReference>
<evidence type="ECO:0000256" key="4">
    <source>
        <dbReference type="ARBA" id="ARBA00022833"/>
    </source>
</evidence>
<keyword evidence="4" id="KW-0862">Zinc</keyword>
<dbReference type="PRINTS" id="PR00364">
    <property type="entry name" value="DISEASERSIST"/>
</dbReference>
<keyword evidence="1" id="KW-0479">Metal-binding</keyword>
<dbReference type="InterPro" id="IPR036388">
    <property type="entry name" value="WH-like_DNA-bd_sf"/>
</dbReference>
<dbReference type="EMBL" id="RWGY01000011">
    <property type="protein sequence ID" value="TVU29181.1"/>
    <property type="molecule type" value="Genomic_DNA"/>
</dbReference>
<dbReference type="InterPro" id="IPR027370">
    <property type="entry name" value="Znf-RING_euk"/>
</dbReference>
<evidence type="ECO:0000313" key="9">
    <source>
        <dbReference type="Proteomes" id="UP000324897"/>
    </source>
</evidence>
<evidence type="ECO:0000256" key="5">
    <source>
        <dbReference type="PROSITE-ProRule" id="PRU00175"/>
    </source>
</evidence>
<dbReference type="InterPro" id="IPR001841">
    <property type="entry name" value="Znf_RING"/>
</dbReference>
<dbReference type="InterPro" id="IPR058922">
    <property type="entry name" value="WHD_DRP"/>
</dbReference>
<dbReference type="Gene3D" id="3.40.50.300">
    <property type="entry name" value="P-loop containing nucleotide triphosphate hydrolases"/>
    <property type="match status" value="1"/>
</dbReference>
<keyword evidence="2 5" id="KW-0863">Zinc-finger</keyword>
<dbReference type="InterPro" id="IPR027417">
    <property type="entry name" value="P-loop_NTPase"/>
</dbReference>
<dbReference type="InterPro" id="IPR017907">
    <property type="entry name" value="Znf_RING_CS"/>
</dbReference>
<dbReference type="Pfam" id="PF00931">
    <property type="entry name" value="NB-ARC"/>
    <property type="match status" value="1"/>
</dbReference>
<dbReference type="Pfam" id="PF25019">
    <property type="entry name" value="LRR_R13L1-DRL21"/>
    <property type="match status" value="1"/>
</dbReference>
<dbReference type="GO" id="GO:0008270">
    <property type="term" value="F:zinc ion binding"/>
    <property type="evidence" value="ECO:0007669"/>
    <property type="project" value="UniProtKB-KW"/>
</dbReference>